<dbReference type="InterPro" id="IPR043164">
    <property type="entry name" value="Ribosomal_uL10-like_insert_sf"/>
</dbReference>
<keyword evidence="5 6" id="KW-0539">Nucleus</keyword>
<dbReference type="InterPro" id="IPR001790">
    <property type="entry name" value="Ribosomal_uL10"/>
</dbReference>
<dbReference type="InterPro" id="IPR051742">
    <property type="entry name" value="Ribosome_Assembly_uL10"/>
</dbReference>
<dbReference type="InterPro" id="IPR040637">
    <property type="entry name" value="Ribosomal_uL10-like_insert"/>
</dbReference>
<evidence type="ECO:0000256" key="3">
    <source>
        <dbReference type="ARBA" id="ARBA00011117"/>
    </source>
</evidence>
<dbReference type="EMBL" id="GECU01000350">
    <property type="protein sequence ID" value="JAT07357.1"/>
    <property type="molecule type" value="Transcribed_RNA"/>
</dbReference>
<dbReference type="Gene3D" id="3.30.70.1730">
    <property type="match status" value="1"/>
</dbReference>
<dbReference type="InterPro" id="IPR043141">
    <property type="entry name" value="Ribosomal_uL10-like_sf"/>
</dbReference>
<dbReference type="GO" id="GO:0005737">
    <property type="term" value="C:cytoplasm"/>
    <property type="evidence" value="ECO:0007669"/>
    <property type="project" value="UniProtKB-SubCell"/>
</dbReference>
<dbReference type="FunFam" id="3.30.70.1730:FF:000005">
    <property type="entry name" value="Ribosome assembly factor mrt4"/>
    <property type="match status" value="1"/>
</dbReference>
<reference evidence="9" key="1">
    <citation type="submission" date="2015-11" db="EMBL/GenBank/DDBJ databases">
        <title>De novo transcriptome assembly of four potential Pierce s Disease insect vectors from Arizona vineyards.</title>
        <authorList>
            <person name="Tassone E.E."/>
        </authorList>
    </citation>
    <scope>NUCLEOTIDE SEQUENCE</scope>
</reference>
<dbReference type="GO" id="GO:0000956">
    <property type="term" value="P:nuclear-transcribed mRNA catabolic process"/>
    <property type="evidence" value="ECO:0007669"/>
    <property type="project" value="TreeGrafter"/>
</dbReference>
<feature type="domain" description="Large ribosomal subunit protein uL10-like insertion" evidence="8">
    <location>
        <begin position="125"/>
        <end position="195"/>
    </location>
</feature>
<comment type="subunit">
    <text evidence="3 6">Associates with the pre-60S ribosomal particle.</text>
</comment>
<keyword evidence="6" id="KW-0690">Ribosome biogenesis</keyword>
<comment type="function">
    <text evidence="1 6">Component of the ribosome assembly machinery. Nuclear paralog of the ribosomal protein P0, it binds pre-60S subunits at an early stage of assembly in the nucleolus, and is replaced by P0 in cytoplasmic pre-60S subunits and mature 80S ribosomes.</text>
</comment>
<dbReference type="InterPro" id="IPR033867">
    <property type="entry name" value="Mrt4"/>
</dbReference>
<dbReference type="Pfam" id="PF00466">
    <property type="entry name" value="Ribosomal_L10"/>
    <property type="match status" value="1"/>
</dbReference>
<protein>
    <recommendedName>
        <fullName evidence="6">Ribosome assembly factor mrt4</fullName>
    </recommendedName>
</protein>
<dbReference type="GO" id="GO:0005730">
    <property type="term" value="C:nucleolus"/>
    <property type="evidence" value="ECO:0007669"/>
    <property type="project" value="UniProtKB-SubCell"/>
</dbReference>
<dbReference type="Gene3D" id="3.90.105.20">
    <property type="match status" value="1"/>
</dbReference>
<dbReference type="CDD" id="cd05796">
    <property type="entry name" value="Ribosomal_P0_like"/>
    <property type="match status" value="1"/>
</dbReference>
<organism evidence="9">
    <name type="scientific">Homalodisca liturata</name>
    <dbReference type="NCBI Taxonomy" id="320908"/>
    <lineage>
        <taxon>Eukaryota</taxon>
        <taxon>Metazoa</taxon>
        <taxon>Ecdysozoa</taxon>
        <taxon>Arthropoda</taxon>
        <taxon>Hexapoda</taxon>
        <taxon>Insecta</taxon>
        <taxon>Pterygota</taxon>
        <taxon>Neoptera</taxon>
        <taxon>Paraneoptera</taxon>
        <taxon>Hemiptera</taxon>
        <taxon>Auchenorrhyncha</taxon>
        <taxon>Membracoidea</taxon>
        <taxon>Cicadellidae</taxon>
        <taxon>Cicadellinae</taxon>
        <taxon>Proconiini</taxon>
        <taxon>Homalodisca</taxon>
    </lineage>
</organism>
<dbReference type="GO" id="GO:0000027">
    <property type="term" value="P:ribosomal large subunit assembly"/>
    <property type="evidence" value="ECO:0007669"/>
    <property type="project" value="InterPro"/>
</dbReference>
<feature type="compositionally biased region" description="Low complexity" evidence="7">
    <location>
        <begin position="228"/>
        <end position="248"/>
    </location>
</feature>
<evidence type="ECO:0000256" key="2">
    <source>
        <dbReference type="ARBA" id="ARBA00008889"/>
    </source>
</evidence>
<sequence length="319" mass="36105">MPVSKRDKKVSLTKTTKKGMGLKQKLVENIRKSLETHENLFVFTTRNMRNGPLKDARDTWLGSRFFMGKPKVMAFALGRTEAEEQHKDLHKVSPFVKGQCGLLLTSKPKDEVIQWFHSYSNKSYARSGFVPTETIKLEAGPLQEFAAAMEPHLRSLGLPTQLEKGKIILREDHTVCTQGVPLTPEQAGILKLLKIQIAEFKLTPLCMWSKEGYFKKLKGPKEESLVATTPITSNTITTTTTTTTKSTPEIPNNRHEDEEMETEKMSPDFRPRRSTRIKKPLKRTPEERRSSIKKLTGTPSLSSKGTPSRKSVRNLKISE</sequence>
<evidence type="ECO:0000256" key="5">
    <source>
        <dbReference type="ARBA" id="ARBA00023242"/>
    </source>
</evidence>
<evidence type="ECO:0000256" key="1">
    <source>
        <dbReference type="ARBA" id="ARBA00004046"/>
    </source>
</evidence>
<evidence type="ECO:0000259" key="8">
    <source>
        <dbReference type="Pfam" id="PF17777"/>
    </source>
</evidence>
<evidence type="ECO:0000256" key="4">
    <source>
        <dbReference type="ARBA" id="ARBA00022490"/>
    </source>
</evidence>
<feature type="compositionally biased region" description="Basic residues" evidence="7">
    <location>
        <begin position="272"/>
        <end position="282"/>
    </location>
</feature>
<proteinExistence type="inferred from homology"/>
<dbReference type="Pfam" id="PF17777">
    <property type="entry name" value="RL10P_insert"/>
    <property type="match status" value="1"/>
</dbReference>
<dbReference type="SUPFAM" id="SSF160369">
    <property type="entry name" value="Ribosomal protein L10-like"/>
    <property type="match status" value="1"/>
</dbReference>
<keyword evidence="4 6" id="KW-0963">Cytoplasm</keyword>
<dbReference type="PANTHER" id="PTHR45841">
    <property type="entry name" value="MRNA TURNOVER PROTEIN 4 MRTO4"/>
    <property type="match status" value="1"/>
</dbReference>
<evidence type="ECO:0000313" key="9">
    <source>
        <dbReference type="EMBL" id="JAT07357.1"/>
    </source>
</evidence>
<dbReference type="GO" id="GO:0030687">
    <property type="term" value="C:preribosome, large subunit precursor"/>
    <property type="evidence" value="ECO:0007669"/>
    <property type="project" value="TreeGrafter"/>
</dbReference>
<comment type="subcellular location">
    <subcellularLocation>
        <location evidence="6">Cytoplasm</location>
    </subcellularLocation>
    <subcellularLocation>
        <location evidence="6">Nucleus</location>
        <location evidence="6">Nucleolus</location>
    </subcellularLocation>
</comment>
<accession>A0A1B6K7E0</accession>
<name>A0A1B6K7E0_9HEMI</name>
<dbReference type="GO" id="GO:0006364">
    <property type="term" value="P:rRNA processing"/>
    <property type="evidence" value="ECO:0007669"/>
    <property type="project" value="TreeGrafter"/>
</dbReference>
<feature type="compositionally biased region" description="Polar residues" evidence="7">
    <location>
        <begin position="297"/>
        <end position="309"/>
    </location>
</feature>
<feature type="region of interest" description="Disordered" evidence="7">
    <location>
        <begin position="228"/>
        <end position="319"/>
    </location>
</feature>
<comment type="similarity">
    <text evidence="2 6">Belongs to the universal ribosomal protein uL10 family.</text>
</comment>
<dbReference type="PANTHER" id="PTHR45841:SF1">
    <property type="entry name" value="MRNA TURNOVER PROTEIN 4 HOMOLOG"/>
    <property type="match status" value="1"/>
</dbReference>
<feature type="compositionally biased region" description="Basic and acidic residues" evidence="7">
    <location>
        <begin position="252"/>
        <end position="271"/>
    </location>
</feature>
<evidence type="ECO:0000256" key="6">
    <source>
        <dbReference type="RuleBase" id="RU364039"/>
    </source>
</evidence>
<dbReference type="AlphaFoldDB" id="A0A1B6K7E0"/>
<dbReference type="GO" id="GO:0003723">
    <property type="term" value="F:RNA binding"/>
    <property type="evidence" value="ECO:0007669"/>
    <property type="project" value="TreeGrafter"/>
</dbReference>
<dbReference type="FunFam" id="3.90.105.20:FF:000003">
    <property type="entry name" value="Ribosome assembly factor mrt4"/>
    <property type="match status" value="1"/>
</dbReference>
<gene>
    <name evidence="9" type="ORF">g.26002</name>
</gene>
<evidence type="ECO:0000256" key="7">
    <source>
        <dbReference type="SAM" id="MobiDB-lite"/>
    </source>
</evidence>